<dbReference type="GO" id="GO:0005829">
    <property type="term" value="C:cytosol"/>
    <property type="evidence" value="ECO:0007669"/>
    <property type="project" value="TreeGrafter"/>
</dbReference>
<name>A0AAW2RKB5_9LAMI</name>
<dbReference type="PRINTS" id="PR00301">
    <property type="entry name" value="HEATSHOCK70"/>
</dbReference>
<proteinExistence type="predicted"/>
<keyword evidence="1" id="KW-0547">Nucleotide-binding</keyword>
<accession>A0AAW2RKB5</accession>
<dbReference type="Gene3D" id="3.30.30.30">
    <property type="match status" value="1"/>
</dbReference>
<dbReference type="FunFam" id="3.90.640.10:FF:000003">
    <property type="entry name" value="Molecular chaperone DnaK"/>
    <property type="match status" value="1"/>
</dbReference>
<organism evidence="3">
    <name type="scientific">Sesamum angustifolium</name>
    <dbReference type="NCBI Taxonomy" id="2727405"/>
    <lineage>
        <taxon>Eukaryota</taxon>
        <taxon>Viridiplantae</taxon>
        <taxon>Streptophyta</taxon>
        <taxon>Embryophyta</taxon>
        <taxon>Tracheophyta</taxon>
        <taxon>Spermatophyta</taxon>
        <taxon>Magnoliopsida</taxon>
        <taxon>eudicotyledons</taxon>
        <taxon>Gunneridae</taxon>
        <taxon>Pentapetalae</taxon>
        <taxon>asterids</taxon>
        <taxon>lamiids</taxon>
        <taxon>Lamiales</taxon>
        <taxon>Pedaliaceae</taxon>
        <taxon>Sesamum</taxon>
    </lineage>
</organism>
<dbReference type="FunFam" id="3.30.30.30:FF:000002">
    <property type="entry name" value="Heat shock 70 kDa protein 4"/>
    <property type="match status" value="1"/>
</dbReference>
<dbReference type="Pfam" id="PF00012">
    <property type="entry name" value="HSP70"/>
    <property type="match status" value="1"/>
</dbReference>
<dbReference type="Gene3D" id="3.30.420.40">
    <property type="match status" value="4"/>
</dbReference>
<evidence type="ECO:0000256" key="1">
    <source>
        <dbReference type="ARBA" id="ARBA00022741"/>
    </source>
</evidence>
<dbReference type="InterPro" id="IPR013126">
    <property type="entry name" value="Hsp_70_fam"/>
</dbReference>
<keyword evidence="2" id="KW-0067">ATP-binding</keyword>
<dbReference type="GO" id="GO:0005634">
    <property type="term" value="C:nucleus"/>
    <property type="evidence" value="ECO:0007669"/>
    <property type="project" value="TreeGrafter"/>
</dbReference>
<dbReference type="PANTHER" id="PTHR45639:SF4">
    <property type="entry name" value="HSC70CB, ISOFORM G"/>
    <property type="match status" value="1"/>
</dbReference>
<sequence length="464" mass="50872">MLYDAGCSATGIDVVLNDESKRETPALVCFGDKQRFLGTAGAASSMMNPKNTISQIKRLIGRQFSDPELQRDLKSLPFLVTEGPDGYPLIQARYLGENRTFTPTQVLGMVFSDLKSIAEKNLNAAVVDCCIGIPVYFTDLQRRAVMDAATIAGLHPLRLFHETTATALAYGIYKTDLPENEPLNVAFVDVGHASLQVCIAAFKKGQLKILAHSFDRSLGGRDFDEVLFQHFAAKFKDEYKIDVYQNARACLRLRAACEKLKKPLEKALAEAGLTVENIHSVEVVGSGSRVPAIMKILTEFFGKEPRRTMNASECVAKGCALQCAILSPTFKVREFQVTESFPFPIALSWKVPPSDAQNGSTDNQQSTVVFPKGNPIPSVKALTFYRSGTFTLDVQYADVSELQGPAKISTYTIGPFQSTKGERAKLKVKVRLNLHGIVSIESATVSSHDEALTFFLNALLSILQ</sequence>
<dbReference type="Gene3D" id="3.90.640.10">
    <property type="entry name" value="Actin, Chain A, domain 4"/>
    <property type="match status" value="1"/>
</dbReference>
<dbReference type="SUPFAM" id="SSF100920">
    <property type="entry name" value="Heat shock protein 70kD (HSP70), peptide-binding domain"/>
    <property type="match status" value="1"/>
</dbReference>
<reference evidence="3" key="1">
    <citation type="submission" date="2020-06" db="EMBL/GenBank/DDBJ databases">
        <authorList>
            <person name="Li T."/>
            <person name="Hu X."/>
            <person name="Zhang T."/>
            <person name="Song X."/>
            <person name="Zhang H."/>
            <person name="Dai N."/>
            <person name="Sheng W."/>
            <person name="Hou X."/>
            <person name="Wei L."/>
        </authorList>
    </citation>
    <scope>NUCLEOTIDE SEQUENCE</scope>
    <source>
        <strain evidence="3">G01</strain>
        <tissue evidence="3">Leaf</tissue>
    </source>
</reference>
<keyword evidence="3" id="KW-0346">Stress response</keyword>
<dbReference type="EMBL" id="JACGWK010000001">
    <property type="protein sequence ID" value="KAL0380440.1"/>
    <property type="molecule type" value="Genomic_DNA"/>
</dbReference>
<evidence type="ECO:0000313" key="3">
    <source>
        <dbReference type="EMBL" id="KAL0380440.1"/>
    </source>
</evidence>
<reference evidence="3" key="2">
    <citation type="journal article" date="2024" name="Plant">
        <title>Genomic evolution and insights into agronomic trait innovations of Sesamum species.</title>
        <authorList>
            <person name="Miao H."/>
            <person name="Wang L."/>
            <person name="Qu L."/>
            <person name="Liu H."/>
            <person name="Sun Y."/>
            <person name="Le M."/>
            <person name="Wang Q."/>
            <person name="Wei S."/>
            <person name="Zheng Y."/>
            <person name="Lin W."/>
            <person name="Duan Y."/>
            <person name="Cao H."/>
            <person name="Xiong S."/>
            <person name="Wang X."/>
            <person name="Wei L."/>
            <person name="Li C."/>
            <person name="Ma Q."/>
            <person name="Ju M."/>
            <person name="Zhao R."/>
            <person name="Li G."/>
            <person name="Mu C."/>
            <person name="Tian Q."/>
            <person name="Mei H."/>
            <person name="Zhang T."/>
            <person name="Gao T."/>
            <person name="Zhang H."/>
        </authorList>
    </citation>
    <scope>NUCLEOTIDE SEQUENCE</scope>
    <source>
        <strain evidence="3">G01</strain>
    </source>
</reference>
<comment type="caution">
    <text evidence="3">The sequence shown here is derived from an EMBL/GenBank/DDBJ whole genome shotgun (WGS) entry which is preliminary data.</text>
</comment>
<dbReference type="GO" id="GO:0005524">
    <property type="term" value="F:ATP binding"/>
    <property type="evidence" value="ECO:0007669"/>
    <property type="project" value="UniProtKB-KW"/>
</dbReference>
<dbReference type="PANTHER" id="PTHR45639">
    <property type="entry name" value="HSC70CB, ISOFORM G-RELATED"/>
    <property type="match status" value="1"/>
</dbReference>
<dbReference type="AlphaFoldDB" id="A0AAW2RKB5"/>
<protein>
    <submittedName>
        <fullName evidence="3">Heat shock protein 15</fullName>
    </submittedName>
</protein>
<dbReference type="InterPro" id="IPR043129">
    <property type="entry name" value="ATPase_NBD"/>
</dbReference>
<gene>
    <name evidence="3" type="ORF">Sangu_0108300</name>
</gene>
<dbReference type="Gene3D" id="2.60.34.10">
    <property type="entry name" value="Substrate Binding Domain Of DNAk, Chain A, domain 1"/>
    <property type="match status" value="1"/>
</dbReference>
<dbReference type="InterPro" id="IPR029047">
    <property type="entry name" value="HSP70_peptide-bd_sf"/>
</dbReference>
<evidence type="ECO:0000256" key="2">
    <source>
        <dbReference type="ARBA" id="ARBA00022840"/>
    </source>
</evidence>
<dbReference type="GO" id="GO:0140662">
    <property type="term" value="F:ATP-dependent protein folding chaperone"/>
    <property type="evidence" value="ECO:0007669"/>
    <property type="project" value="InterPro"/>
</dbReference>
<dbReference type="SUPFAM" id="SSF53067">
    <property type="entry name" value="Actin-like ATPase domain"/>
    <property type="match status" value="2"/>
</dbReference>